<feature type="non-terminal residue" evidence="9">
    <location>
        <position position="1"/>
    </location>
</feature>
<dbReference type="FunFam" id="3.20.20.70:FF:000005">
    <property type="entry name" value="Phospho-2-dehydro-3-deoxyheptonate aldolase"/>
    <property type="match status" value="1"/>
</dbReference>
<dbReference type="Proteomes" id="UP000243876">
    <property type="component" value="Unassembled WGS sequence"/>
</dbReference>
<organism evidence="9 10">
    <name type="scientific">Sporidiobolus salmonicolor</name>
    <name type="common">Yeast-like fungus</name>
    <name type="synonym">Sporobolomyces salmonicolor</name>
    <dbReference type="NCBI Taxonomy" id="5005"/>
    <lineage>
        <taxon>Eukaryota</taxon>
        <taxon>Fungi</taxon>
        <taxon>Dikarya</taxon>
        <taxon>Basidiomycota</taxon>
        <taxon>Pucciniomycotina</taxon>
        <taxon>Microbotryomycetes</taxon>
        <taxon>Sporidiobolales</taxon>
        <taxon>Sporidiobolaceae</taxon>
        <taxon>Sporobolomyces</taxon>
    </lineage>
</organism>
<dbReference type="AlphaFoldDB" id="A0A0D6EJU1"/>
<dbReference type="InterPro" id="IPR006218">
    <property type="entry name" value="DAHP1/KDSA"/>
</dbReference>
<dbReference type="PANTHER" id="PTHR21225">
    <property type="entry name" value="PHOSPHO-2-DEHYDRO-3-DEOXYHEPTONATE ALDOLASE DAHP SYNTHETASE"/>
    <property type="match status" value="1"/>
</dbReference>
<keyword evidence="3" id="KW-0028">Amino-acid biosynthesis</keyword>
<evidence type="ECO:0000256" key="4">
    <source>
        <dbReference type="ARBA" id="ARBA00022679"/>
    </source>
</evidence>
<dbReference type="GO" id="GO:0009073">
    <property type="term" value="P:aromatic amino acid family biosynthetic process"/>
    <property type="evidence" value="ECO:0007669"/>
    <property type="project" value="UniProtKB-KW"/>
</dbReference>
<dbReference type="GO" id="GO:0005737">
    <property type="term" value="C:cytoplasm"/>
    <property type="evidence" value="ECO:0007669"/>
    <property type="project" value="TreeGrafter"/>
</dbReference>
<evidence type="ECO:0000259" key="8">
    <source>
        <dbReference type="Pfam" id="PF00793"/>
    </source>
</evidence>
<dbReference type="InterPro" id="IPR013785">
    <property type="entry name" value="Aldolase_TIM"/>
</dbReference>
<dbReference type="SUPFAM" id="SSF51569">
    <property type="entry name" value="Aldolase"/>
    <property type="match status" value="1"/>
</dbReference>
<dbReference type="InterPro" id="IPR006219">
    <property type="entry name" value="DAHP_synth_1"/>
</dbReference>
<dbReference type="PIRSF" id="PIRSF001361">
    <property type="entry name" value="DAHP_synthase"/>
    <property type="match status" value="1"/>
</dbReference>
<proteinExistence type="inferred from homology"/>
<comment type="similarity">
    <text evidence="1">Belongs to the class-I DAHP synthase family.</text>
</comment>
<dbReference type="EC" id="2.5.1.54" evidence="2"/>
<feature type="domain" description="DAHP synthetase I/KDSA" evidence="8">
    <location>
        <begin position="61"/>
        <end position="343"/>
    </location>
</feature>
<dbReference type="PANTHER" id="PTHR21225:SF20">
    <property type="entry name" value="PHOSPHO-2-DEHYDRO-3-DEOXYHEPTONATE ALDOLASE"/>
    <property type="match status" value="1"/>
</dbReference>
<dbReference type="NCBIfam" id="TIGR00034">
    <property type="entry name" value="aroFGH"/>
    <property type="match status" value="1"/>
</dbReference>
<protein>
    <recommendedName>
        <fullName evidence="2">3-deoxy-7-phosphoheptulonate synthase</fullName>
        <ecNumber evidence="2">2.5.1.54</ecNumber>
    </recommendedName>
</protein>
<dbReference type="Pfam" id="PF00793">
    <property type="entry name" value="DAHP_synth_1"/>
    <property type="match status" value="1"/>
</dbReference>
<evidence type="ECO:0000256" key="2">
    <source>
        <dbReference type="ARBA" id="ARBA00012694"/>
    </source>
</evidence>
<evidence type="ECO:0000256" key="5">
    <source>
        <dbReference type="ARBA" id="ARBA00023141"/>
    </source>
</evidence>
<feature type="region of interest" description="Disordered" evidence="7">
    <location>
        <begin position="360"/>
        <end position="394"/>
    </location>
</feature>
<dbReference type="GO" id="GO:0008652">
    <property type="term" value="P:amino acid biosynthetic process"/>
    <property type="evidence" value="ECO:0007669"/>
    <property type="project" value="UniProtKB-KW"/>
</dbReference>
<dbReference type="OrthoDB" id="4699125at2759"/>
<keyword evidence="10" id="KW-1185">Reference proteome</keyword>
<dbReference type="Gene3D" id="3.20.20.70">
    <property type="entry name" value="Aldolase class I"/>
    <property type="match status" value="1"/>
</dbReference>
<gene>
    <name evidence="9" type="primary">SPOSA6832_01830</name>
</gene>
<dbReference type="GO" id="GO:0003849">
    <property type="term" value="F:3-deoxy-7-phosphoheptulonate synthase activity"/>
    <property type="evidence" value="ECO:0007669"/>
    <property type="project" value="UniProtKB-EC"/>
</dbReference>
<accession>A0A0D6EJU1</accession>
<keyword evidence="4" id="KW-0808">Transferase</keyword>
<evidence type="ECO:0000256" key="6">
    <source>
        <dbReference type="ARBA" id="ARBA00047508"/>
    </source>
</evidence>
<sequence>MRADGTQTPPVTVQSARLNDLDDRRIRNIRPLIPPQILMEDYPLSLRSAATVLDGRRGAEEIVKGEDDRLLVDVKAALEYAKLLKEYADGAKEDLHILMRVYFEKPRTTVGWKGLINDPQLNGTFQINKGLRLARGLLLEIANMGLPTACELLDTISPQYIADLISWGAIGARTTESQVHRELASGMSMPIGFKNGTDGSLQIAIDAIGAAASSHSFLSVTKQTDGNPACHVILRGSNSGPNYSAQHVKNAAEGLKKAKLGDKLMIDCSHGNSEKKHERQVIVADSIAQQLGDRETCENIMGVMIESHLVEGKQSIPANGPHNLVYGQSVTDACINWTTTVQVLDNLRAGVQARRKLLGPRTGIDNRPLSSVRDRELSADGRRDFNDPSIFGTA</sequence>
<evidence type="ECO:0000256" key="7">
    <source>
        <dbReference type="SAM" id="MobiDB-lite"/>
    </source>
</evidence>
<name>A0A0D6EJU1_SPOSA</name>
<dbReference type="NCBIfam" id="NF009395">
    <property type="entry name" value="PRK12755.1"/>
    <property type="match status" value="1"/>
</dbReference>
<evidence type="ECO:0000313" key="9">
    <source>
        <dbReference type="EMBL" id="CEQ40229.1"/>
    </source>
</evidence>
<feature type="compositionally biased region" description="Basic and acidic residues" evidence="7">
    <location>
        <begin position="372"/>
        <end position="386"/>
    </location>
</feature>
<reference evidence="10" key="1">
    <citation type="submission" date="2015-02" db="EMBL/GenBank/DDBJ databases">
        <authorList>
            <person name="Gon?alves P."/>
        </authorList>
    </citation>
    <scope>NUCLEOTIDE SEQUENCE [LARGE SCALE GENOMIC DNA]</scope>
</reference>
<evidence type="ECO:0000256" key="3">
    <source>
        <dbReference type="ARBA" id="ARBA00022605"/>
    </source>
</evidence>
<comment type="catalytic activity">
    <reaction evidence="6">
        <text>D-erythrose 4-phosphate + phosphoenolpyruvate + H2O = 7-phospho-2-dehydro-3-deoxy-D-arabino-heptonate + phosphate</text>
        <dbReference type="Rhea" id="RHEA:14717"/>
        <dbReference type="ChEBI" id="CHEBI:15377"/>
        <dbReference type="ChEBI" id="CHEBI:16897"/>
        <dbReference type="ChEBI" id="CHEBI:43474"/>
        <dbReference type="ChEBI" id="CHEBI:58394"/>
        <dbReference type="ChEBI" id="CHEBI:58702"/>
        <dbReference type="EC" id="2.5.1.54"/>
    </reaction>
</comment>
<evidence type="ECO:0000256" key="1">
    <source>
        <dbReference type="ARBA" id="ARBA00007985"/>
    </source>
</evidence>
<dbReference type="EMBL" id="CENE01000006">
    <property type="protein sequence ID" value="CEQ40229.1"/>
    <property type="molecule type" value="Genomic_DNA"/>
</dbReference>
<keyword evidence="5" id="KW-0057">Aromatic amino acid biosynthesis</keyword>
<evidence type="ECO:0000313" key="10">
    <source>
        <dbReference type="Proteomes" id="UP000243876"/>
    </source>
</evidence>